<dbReference type="PANTHER" id="PTHR47271">
    <property type="entry name" value="ARGININE DEIMINASE"/>
    <property type="match status" value="1"/>
</dbReference>
<dbReference type="Gene3D" id="3.75.10.10">
    <property type="entry name" value="L-arginine/glycine Amidinotransferase, Chain A"/>
    <property type="match status" value="1"/>
</dbReference>
<reference evidence="1 2" key="1">
    <citation type="submission" date="2022-10" db="EMBL/GenBank/DDBJ databases">
        <title>Draft genome assembly of moderately radiation resistant bacterium Metabacillus halosaccharovorans.</title>
        <authorList>
            <person name="Pal S."/>
            <person name="Gopinathan A."/>
        </authorList>
    </citation>
    <scope>NUCLEOTIDE SEQUENCE [LARGE SCALE GENOMIC DNA]</scope>
    <source>
        <strain evidence="1 2">VITHBRA001</strain>
    </source>
</reference>
<accession>A0ABT3DE03</accession>
<protein>
    <submittedName>
        <fullName evidence="1">Dimethylarginine dimethylaminohydrolase family protein</fullName>
    </submittedName>
</protein>
<dbReference type="RefSeq" id="WP_264142105.1">
    <property type="nucleotide sequence ID" value="NZ_JAOYEY010000031.1"/>
</dbReference>
<proteinExistence type="predicted"/>
<keyword evidence="2" id="KW-1185">Reference proteome</keyword>
<comment type="caution">
    <text evidence="1">The sequence shown here is derived from an EMBL/GenBank/DDBJ whole genome shotgun (WGS) entry which is preliminary data.</text>
</comment>
<gene>
    <name evidence="1" type="ORF">OIH86_06520</name>
</gene>
<dbReference type="EMBL" id="JAOYEY010000031">
    <property type="protein sequence ID" value="MCV9885300.1"/>
    <property type="molecule type" value="Genomic_DNA"/>
</dbReference>
<evidence type="ECO:0000313" key="2">
    <source>
        <dbReference type="Proteomes" id="UP001526147"/>
    </source>
</evidence>
<dbReference type="PANTHER" id="PTHR47271:SF2">
    <property type="entry name" value="ARGININE DEIMINASE"/>
    <property type="match status" value="1"/>
</dbReference>
<sequence length="283" mass="32242">MSQRPDYIKCTCLNEYDPLKKVVLCPPDYMTIKEPINETQKQYLKENIDTELAKKQHQALVQTLRDLGIEVHLLPPHEKFPEQVFTRDIGFTLGQQVFVADMAHDLRVGEEKEFITYLEKEEITYTNLIGDMIEGGDVFIDGNTIYVGVSNRTNVDAIQHLQTLLPTYEVIAIPFTDKYLHLDCVFNIISPNEALIFPGEMSKEKQQLLASRYDLIEVSEEEQATLGTNILSIGNKRILSLPINHGVNNKLRERGYEIIEVDITEIIKSGGAFRCCTLPLLRG</sequence>
<name>A0ABT3DE03_9BACI</name>
<evidence type="ECO:0000313" key="1">
    <source>
        <dbReference type="EMBL" id="MCV9885300.1"/>
    </source>
</evidence>
<dbReference type="Pfam" id="PF19420">
    <property type="entry name" value="DDAH_eukar"/>
    <property type="match status" value="1"/>
</dbReference>
<dbReference type="Proteomes" id="UP001526147">
    <property type="component" value="Unassembled WGS sequence"/>
</dbReference>
<organism evidence="1 2">
    <name type="scientific">Metabacillus halosaccharovorans</name>
    <dbReference type="NCBI Taxonomy" id="930124"/>
    <lineage>
        <taxon>Bacteria</taxon>
        <taxon>Bacillati</taxon>
        <taxon>Bacillota</taxon>
        <taxon>Bacilli</taxon>
        <taxon>Bacillales</taxon>
        <taxon>Bacillaceae</taxon>
        <taxon>Metabacillus</taxon>
    </lineage>
</organism>
<dbReference type="SUPFAM" id="SSF55909">
    <property type="entry name" value="Pentein"/>
    <property type="match status" value="1"/>
</dbReference>